<dbReference type="Proteomes" id="UP000571554">
    <property type="component" value="Unassembled WGS sequence"/>
</dbReference>
<comment type="subcellular location">
    <subcellularLocation>
        <location evidence="1">Cell envelope</location>
    </subcellularLocation>
</comment>
<evidence type="ECO:0000256" key="3">
    <source>
        <dbReference type="SAM" id="MobiDB-lite"/>
    </source>
</evidence>
<dbReference type="PANTHER" id="PTHR32347">
    <property type="entry name" value="EFFLUX SYSTEM COMPONENT YKNX-RELATED"/>
    <property type="match status" value="1"/>
</dbReference>
<dbReference type="Gene3D" id="2.40.30.170">
    <property type="match status" value="1"/>
</dbReference>
<keyword evidence="5" id="KW-1185">Reference proteome</keyword>
<accession>A0A7W9U0Q5</accession>
<feature type="compositionally biased region" description="Low complexity" evidence="3">
    <location>
        <begin position="7"/>
        <end position="18"/>
    </location>
</feature>
<organism evidence="4 5">
    <name type="scientific">Paraburkholderia bannensis</name>
    <dbReference type="NCBI Taxonomy" id="765414"/>
    <lineage>
        <taxon>Bacteria</taxon>
        <taxon>Pseudomonadati</taxon>
        <taxon>Pseudomonadota</taxon>
        <taxon>Betaproteobacteria</taxon>
        <taxon>Burkholderiales</taxon>
        <taxon>Burkholderiaceae</taxon>
        <taxon>Paraburkholderia</taxon>
    </lineage>
</organism>
<dbReference type="PANTHER" id="PTHR32347:SF23">
    <property type="entry name" value="BLL5650 PROTEIN"/>
    <property type="match status" value="1"/>
</dbReference>
<proteinExistence type="predicted"/>
<name>A0A7W9U0Q5_9BURK</name>
<evidence type="ECO:0000313" key="5">
    <source>
        <dbReference type="Proteomes" id="UP000571554"/>
    </source>
</evidence>
<dbReference type="GO" id="GO:0030313">
    <property type="term" value="C:cell envelope"/>
    <property type="evidence" value="ECO:0007669"/>
    <property type="project" value="UniProtKB-SubCell"/>
</dbReference>
<dbReference type="Gene3D" id="2.40.50.100">
    <property type="match status" value="1"/>
</dbReference>
<evidence type="ECO:0000256" key="2">
    <source>
        <dbReference type="ARBA" id="ARBA00023054"/>
    </source>
</evidence>
<feature type="region of interest" description="Disordered" evidence="3">
    <location>
        <begin position="1"/>
        <end position="23"/>
    </location>
</feature>
<gene>
    <name evidence="4" type="ORF">F4827_004792</name>
</gene>
<reference evidence="4 5" key="1">
    <citation type="submission" date="2020-08" db="EMBL/GenBank/DDBJ databases">
        <title>Above-ground endophytic microbial communities from plants in different locations in the United States.</title>
        <authorList>
            <person name="Frank C."/>
        </authorList>
    </citation>
    <scope>NUCLEOTIDE SEQUENCE [LARGE SCALE GENOMIC DNA]</scope>
    <source>
        <strain evidence="4 5">WP4_2_2</strain>
    </source>
</reference>
<dbReference type="AlphaFoldDB" id="A0A7W9U0Q5"/>
<dbReference type="EMBL" id="JACHBW010000014">
    <property type="protein sequence ID" value="MBB6104927.1"/>
    <property type="molecule type" value="Genomic_DNA"/>
</dbReference>
<comment type="caution">
    <text evidence="4">The sequence shown here is derived from an EMBL/GenBank/DDBJ whole genome shotgun (WGS) entry which is preliminary data.</text>
</comment>
<sequence length="489" mass="53200">MMDTSTAEEAGQKAAQEAPPQPRIDAHQLALLWQLSARARQAASESTLGFTIVNETLALVPYRQAAWWRGDAPGHVAAVSGLPQSDPNAPYVQWLNALCKALANGLRNAPPKHAAAHVEGQGAAVLPARPQVRTFTAADLQADAPHVAAEWSAWWPAHGAWLPLTDRAGHPAGGVVFARDEAWTATDASLLTELGQVWAHAFQAFAPRASWRERLRAVLKPGRTQRRVLISVAVACVIPLRLTVLAPAEVTPKDPFIVRSPLDGVIDHLYVQPNQPVQRGTPLFGLDATTLQSRYAVARKDFDTAQEELRQTAQLAVTDDHTRLDMAERQGKLEQSRVELDYTARQLARVNVSATRAGVAVFSDPNEWTGKAVAVGEKILVLADPAHVEVTAWLPVADNIDVKPGTRLTLYPKSSPLSSYDATIDSVAWRAEPTPEGVLAYRVRATLAADDTHAPLGAMGTARIRGPWVPAIYYVLRRPLTLARQWLGW</sequence>
<dbReference type="SUPFAM" id="SSF111369">
    <property type="entry name" value="HlyD-like secretion proteins"/>
    <property type="match status" value="1"/>
</dbReference>
<evidence type="ECO:0008006" key="6">
    <source>
        <dbReference type="Google" id="ProtNLM"/>
    </source>
</evidence>
<evidence type="ECO:0000256" key="1">
    <source>
        <dbReference type="ARBA" id="ARBA00004196"/>
    </source>
</evidence>
<dbReference type="InterPro" id="IPR050465">
    <property type="entry name" value="UPF0194_transport"/>
</dbReference>
<evidence type="ECO:0000313" key="4">
    <source>
        <dbReference type="EMBL" id="MBB6104927.1"/>
    </source>
</evidence>
<protein>
    <recommendedName>
        <fullName evidence="6">HlyD family efflux transporter periplasmic adaptor subunit</fullName>
    </recommendedName>
</protein>
<keyword evidence="2" id="KW-0175">Coiled coil</keyword>